<dbReference type="Pfam" id="PF02801">
    <property type="entry name" value="Ketoacyl-synt_C"/>
    <property type="match status" value="1"/>
</dbReference>
<dbReference type="EMBL" id="LT963352">
    <property type="protein sequence ID" value="SOR84157.1"/>
    <property type="molecule type" value="Genomic_DNA"/>
</dbReference>
<gene>
    <name evidence="9" type="primary">ppsA_2</name>
    <name evidence="9" type="ORF">SCNRRL3882_7602</name>
</gene>
<dbReference type="InterPro" id="IPR014043">
    <property type="entry name" value="Acyl_transferase_dom"/>
</dbReference>
<dbReference type="Gene3D" id="1.10.1200.10">
    <property type="entry name" value="ACP-like"/>
    <property type="match status" value="2"/>
</dbReference>
<dbReference type="PROSITE" id="PS00606">
    <property type="entry name" value="KS3_1"/>
    <property type="match status" value="1"/>
</dbReference>
<protein>
    <submittedName>
        <fullName evidence="9">Beta-ketoacyl-acyl-carrier-protein synthase I</fullName>
        <ecNumber evidence="9">2.3.1.41</ecNumber>
    </submittedName>
</protein>
<dbReference type="InterPro" id="IPR014031">
    <property type="entry name" value="Ketoacyl_synth_C"/>
</dbReference>
<dbReference type="PROSITE" id="PS52004">
    <property type="entry name" value="KS3_2"/>
    <property type="match status" value="1"/>
</dbReference>
<dbReference type="InterPro" id="IPR036736">
    <property type="entry name" value="ACP-like_sf"/>
</dbReference>
<dbReference type="Proteomes" id="UP000235464">
    <property type="component" value="Chromosome I"/>
</dbReference>
<evidence type="ECO:0000259" key="8">
    <source>
        <dbReference type="PROSITE" id="PS52004"/>
    </source>
</evidence>
<evidence type="ECO:0000256" key="2">
    <source>
        <dbReference type="ARBA" id="ARBA00022553"/>
    </source>
</evidence>
<keyword evidence="10" id="KW-1185">Reference proteome</keyword>
<feature type="domain" description="Ketosynthase family 3 (KS3)" evidence="8">
    <location>
        <begin position="118"/>
        <end position="534"/>
    </location>
</feature>
<dbReference type="InterPro" id="IPR020802">
    <property type="entry name" value="TesA-like"/>
</dbReference>
<reference evidence="10" key="1">
    <citation type="submission" date="2017-11" db="EMBL/GenBank/DDBJ databases">
        <authorList>
            <person name="Wibberg D."/>
        </authorList>
    </citation>
    <scope>NUCLEOTIDE SEQUENCE [LARGE SCALE GENOMIC DNA]</scope>
</reference>
<dbReference type="SUPFAM" id="SSF53474">
    <property type="entry name" value="alpha/beta-Hydrolases"/>
    <property type="match status" value="1"/>
</dbReference>
<dbReference type="GO" id="GO:0004312">
    <property type="term" value="F:fatty acid synthase activity"/>
    <property type="evidence" value="ECO:0007669"/>
    <property type="project" value="TreeGrafter"/>
</dbReference>
<dbReference type="EC" id="2.3.1.41" evidence="9"/>
<keyword evidence="1" id="KW-0596">Phosphopantetheine</keyword>
<dbReference type="InterPro" id="IPR020806">
    <property type="entry name" value="PKS_PP-bd"/>
</dbReference>
<dbReference type="InterPro" id="IPR016035">
    <property type="entry name" value="Acyl_Trfase/lysoPLipase"/>
</dbReference>
<dbReference type="SMART" id="SM00823">
    <property type="entry name" value="PKS_PP"/>
    <property type="match status" value="2"/>
</dbReference>
<keyword evidence="5 9" id="KW-0012">Acyltransferase</keyword>
<dbReference type="InterPro" id="IPR020841">
    <property type="entry name" value="PKS_Beta-ketoAc_synthase_dom"/>
</dbReference>
<dbReference type="InterPro" id="IPR032821">
    <property type="entry name" value="PKS_assoc"/>
</dbReference>
<dbReference type="InterPro" id="IPR014030">
    <property type="entry name" value="Ketoacyl_synth_N"/>
</dbReference>
<dbReference type="Pfam" id="PF00109">
    <property type="entry name" value="ketoacyl-synt"/>
    <property type="match status" value="1"/>
</dbReference>
<dbReference type="GO" id="GO:0033068">
    <property type="term" value="P:macrolide biosynthetic process"/>
    <property type="evidence" value="ECO:0007669"/>
    <property type="project" value="UniProtKB-ARBA"/>
</dbReference>
<dbReference type="PROSITE" id="PS50075">
    <property type="entry name" value="CARRIER"/>
    <property type="match status" value="2"/>
</dbReference>
<evidence type="ECO:0000313" key="9">
    <source>
        <dbReference type="EMBL" id="SOR84157.1"/>
    </source>
</evidence>
<dbReference type="InterPro" id="IPR016039">
    <property type="entry name" value="Thiolase-like"/>
</dbReference>
<dbReference type="OrthoDB" id="9778690at2"/>
<dbReference type="InterPro" id="IPR006162">
    <property type="entry name" value="Ppantetheine_attach_site"/>
</dbReference>
<evidence type="ECO:0000256" key="6">
    <source>
        <dbReference type="SAM" id="MobiDB-lite"/>
    </source>
</evidence>
<evidence type="ECO:0000256" key="3">
    <source>
        <dbReference type="ARBA" id="ARBA00022679"/>
    </source>
</evidence>
<dbReference type="SMART" id="SM00824">
    <property type="entry name" value="PKS_TE"/>
    <property type="match status" value="1"/>
</dbReference>
<dbReference type="PROSITE" id="PS00012">
    <property type="entry name" value="PHOSPHOPANTETHEINE"/>
    <property type="match status" value="1"/>
</dbReference>
<keyword evidence="2" id="KW-0597">Phosphoprotein</keyword>
<dbReference type="Gene3D" id="3.40.366.10">
    <property type="entry name" value="Malonyl-Coenzyme A Acyl Carrier Protein, domain 2"/>
    <property type="match status" value="1"/>
</dbReference>
<evidence type="ECO:0000259" key="7">
    <source>
        <dbReference type="PROSITE" id="PS50075"/>
    </source>
</evidence>
<dbReference type="InterPro" id="IPR018201">
    <property type="entry name" value="Ketoacyl_synth_AS"/>
</dbReference>
<feature type="region of interest" description="Disordered" evidence="6">
    <location>
        <begin position="974"/>
        <end position="994"/>
    </location>
</feature>
<dbReference type="SUPFAM" id="SSF53901">
    <property type="entry name" value="Thiolase-like"/>
    <property type="match status" value="1"/>
</dbReference>
<dbReference type="InterPro" id="IPR029058">
    <property type="entry name" value="AB_hydrolase_fold"/>
</dbReference>
<evidence type="ECO:0000313" key="10">
    <source>
        <dbReference type="Proteomes" id="UP000235464"/>
    </source>
</evidence>
<dbReference type="Pfam" id="PF00975">
    <property type="entry name" value="Thioesterase"/>
    <property type="match status" value="1"/>
</dbReference>
<proteinExistence type="predicted"/>
<name>A0A2N9BLB3_STRCX</name>
<dbReference type="Pfam" id="PF00698">
    <property type="entry name" value="Acyl_transf_1"/>
    <property type="match status" value="1"/>
</dbReference>
<evidence type="ECO:0000256" key="4">
    <source>
        <dbReference type="ARBA" id="ARBA00023194"/>
    </source>
</evidence>
<accession>A0A2N9BLB3</accession>
<dbReference type="InterPro" id="IPR009081">
    <property type="entry name" value="PP-bd_ACP"/>
</dbReference>
<dbReference type="InterPro" id="IPR016036">
    <property type="entry name" value="Malonyl_transacylase_ACP-bd"/>
</dbReference>
<feature type="compositionally biased region" description="Low complexity" evidence="6">
    <location>
        <begin position="983"/>
        <end position="994"/>
    </location>
</feature>
<feature type="domain" description="Carrier" evidence="7">
    <location>
        <begin position="991"/>
        <end position="1068"/>
    </location>
</feature>
<dbReference type="InterPro" id="IPR001031">
    <property type="entry name" value="Thioesterase"/>
</dbReference>
<dbReference type="GO" id="GO:0071770">
    <property type="term" value="P:DIM/DIP cell wall layer assembly"/>
    <property type="evidence" value="ECO:0007669"/>
    <property type="project" value="TreeGrafter"/>
</dbReference>
<dbReference type="SUPFAM" id="SSF52151">
    <property type="entry name" value="FabD/lysophospholipase-like"/>
    <property type="match status" value="1"/>
</dbReference>
<dbReference type="SUPFAM" id="SSF47336">
    <property type="entry name" value="ACP-like"/>
    <property type="match status" value="2"/>
</dbReference>
<dbReference type="Pfam" id="PF16197">
    <property type="entry name" value="KAsynt_C_assoc"/>
    <property type="match status" value="1"/>
</dbReference>
<dbReference type="Gene3D" id="3.30.70.250">
    <property type="entry name" value="Malonyl-CoA ACP transacylase, ACP-binding"/>
    <property type="match status" value="1"/>
</dbReference>
<dbReference type="InterPro" id="IPR001227">
    <property type="entry name" value="Ac_transferase_dom_sf"/>
</dbReference>
<dbReference type="SMART" id="SM00827">
    <property type="entry name" value="PKS_AT"/>
    <property type="match status" value="1"/>
</dbReference>
<dbReference type="FunFam" id="3.40.47.10:FF:000019">
    <property type="entry name" value="Polyketide synthase type I"/>
    <property type="match status" value="1"/>
</dbReference>
<dbReference type="SMART" id="SM00825">
    <property type="entry name" value="PKS_KS"/>
    <property type="match status" value="1"/>
</dbReference>
<dbReference type="GO" id="GO:0031177">
    <property type="term" value="F:phosphopantetheine binding"/>
    <property type="evidence" value="ECO:0007669"/>
    <property type="project" value="InterPro"/>
</dbReference>
<dbReference type="SUPFAM" id="SSF55048">
    <property type="entry name" value="Probable ACP-binding domain of malonyl-CoA ACP transacylase"/>
    <property type="match status" value="1"/>
</dbReference>
<dbReference type="GO" id="GO:0004315">
    <property type="term" value="F:3-oxoacyl-[acyl-carrier-protein] synthase activity"/>
    <property type="evidence" value="ECO:0007669"/>
    <property type="project" value="UniProtKB-EC"/>
</dbReference>
<dbReference type="GO" id="GO:0006633">
    <property type="term" value="P:fatty acid biosynthetic process"/>
    <property type="evidence" value="ECO:0007669"/>
    <property type="project" value="InterPro"/>
</dbReference>
<keyword evidence="4" id="KW-0045">Antibiotic biosynthesis</keyword>
<dbReference type="PANTHER" id="PTHR43775:SF37">
    <property type="entry name" value="SI:DKEY-61P9.11"/>
    <property type="match status" value="1"/>
</dbReference>
<keyword evidence="3 9" id="KW-0808">Transferase</keyword>
<dbReference type="Gene3D" id="3.40.50.1820">
    <property type="entry name" value="alpha/beta hydrolase"/>
    <property type="match status" value="1"/>
</dbReference>
<dbReference type="Pfam" id="PF00550">
    <property type="entry name" value="PP-binding"/>
    <property type="match status" value="2"/>
</dbReference>
<feature type="domain" description="Carrier" evidence="7">
    <location>
        <begin position="7"/>
        <end position="81"/>
    </location>
</feature>
<dbReference type="GO" id="GO:0005886">
    <property type="term" value="C:plasma membrane"/>
    <property type="evidence" value="ECO:0007669"/>
    <property type="project" value="TreeGrafter"/>
</dbReference>
<dbReference type="RefSeq" id="WP_010038115.1">
    <property type="nucleotide sequence ID" value="NZ_LT962942.1"/>
</dbReference>
<evidence type="ECO:0000256" key="5">
    <source>
        <dbReference type="ARBA" id="ARBA00023315"/>
    </source>
</evidence>
<dbReference type="GO" id="GO:0005737">
    <property type="term" value="C:cytoplasm"/>
    <property type="evidence" value="ECO:0007669"/>
    <property type="project" value="TreeGrafter"/>
</dbReference>
<dbReference type="Gene3D" id="3.40.47.10">
    <property type="match status" value="1"/>
</dbReference>
<dbReference type="InterPro" id="IPR050091">
    <property type="entry name" value="PKS_NRPS_Biosynth_Enz"/>
</dbReference>
<evidence type="ECO:0000256" key="1">
    <source>
        <dbReference type="ARBA" id="ARBA00022450"/>
    </source>
</evidence>
<dbReference type="PANTHER" id="PTHR43775">
    <property type="entry name" value="FATTY ACID SYNTHASE"/>
    <property type="match status" value="1"/>
</dbReference>
<organism evidence="9 10">
    <name type="scientific">Streptomyces chartreusis NRRL 3882</name>
    <dbReference type="NCBI Taxonomy" id="1079985"/>
    <lineage>
        <taxon>Bacteria</taxon>
        <taxon>Bacillati</taxon>
        <taxon>Actinomycetota</taxon>
        <taxon>Actinomycetes</taxon>
        <taxon>Kitasatosporales</taxon>
        <taxon>Streptomycetaceae</taxon>
        <taxon>Streptomyces</taxon>
    </lineage>
</organism>
<sequence length="1341" mass="140235">MRPLDEGALRRLIAERVALWYGASPENVPMDRPLADLGMSSRDAVALAGELSRATGRELPTTLLWETPTGEALVARLCRTEGSGAPEASKALHVPGASAASGTGAAPGPRAGLAGGTAEPVAVVGVGCRLPGGVHGPDGYWRLLSEGGDAIRRVPEDRWRDFTAFPPADAHPYGGYLDDVAGFDADFFRITPREAAVMDPQQRILLEVVHEALDHAAVPAGSLAGTATGVFVGVSAAEYGQLTGADPAAVDPWAPAGGALSVTAGRLAYVLDTRGPSLAVDTACSSSLVAVHHACVSLRTGESDIAIAAGVNLLLSPAVTVAFRRAGALAPDGRCKPFSAAADGIGRGEGCAAVILKRLSDAERDGDRVLAVVRATAVNSDGRSNGLMAPNPSAQRALLESAYARAGLAAARVDYVEAHGTGTPLGDPIEAGALGAVLGADRDPDQPLLLGSVKGNLGHLESAAGIAGLVKTVLALHHDSIPPSLHCAEDTSLADERLRVVTEPEPWPRYSGTALAGVSGFGFGGTNAHVVLEEGPPGLVPVRPAEEAVACVHVLSDLDAGRVRDTAGRLADWLRQHTAYPADVARTLAGRSGRGPVRAAVVARDRAELSAALVALAAGRPDARVVTGDRDRVGRGTVWVFSGYGSQWPGMGRRLLAEEPAFAAAVEKLDPQLAPECGLSLYDHLSSGAGLDRLDVAQPVLFGLQLALAELWRSYGVEPAAVVGHSMGEVAAAVCAGALDVADGARVIAVRARLLSGLSGGAMAVVDLDDAELESLERDFPDVHVAVHSSPRQKVVTGGEASVAGLVRRLEGQGRAARAMRVVGAGHSPQVDALLPDLAEALSGVRGRRPRVPVYSTVLDDPRGDCVFDAAHWAANLRRPVRLDRALAAAAADGHTAFVEISPHPVLTGAVADTVPGALALATLRRDADGAEAFAGQLGALYVAGHRLPVPPGRVVDLPLPRWRHVRHWWTDGRARTEPAPQPAESPAEAADPSSVLARLTHHIASVTGHPPTRVAPDTALADLGLDSLMAVRVRTAVEREFGIELSLRDLFAAATVEDAAARIRHALPGEDTPLRPLRATGSRPPLFLVHAAGGPVTVYRALAERLGQDRPVYGLERIEEAGTVPEKARRYAEAIDAAHPDGPCLLGGWSFGGFVAQEIARQLTAAGRDVPLVVLLDSVRPLLRPGVTRAERIRAHFEGFAGHVADAYGVRLELPYDDLVAMDDDRDRIDTVLRALRQAADVPPAALEHQRASYLDMGIGESHRPGGYDGPVVLYRATEPASHTVRDPAYERDDEALGWDEVCPRLEVVPVAGHHLSLLDPPHVDEIAAHLNRVLAERAP</sequence>
<dbReference type="CDD" id="cd00833">
    <property type="entry name" value="PKS"/>
    <property type="match status" value="1"/>
</dbReference>